<keyword evidence="2" id="KW-1185">Reference proteome</keyword>
<evidence type="ECO:0000313" key="1">
    <source>
        <dbReference type="EMBL" id="GAC21597.1"/>
    </source>
</evidence>
<protein>
    <submittedName>
        <fullName evidence="1">Uncharacterized protein</fullName>
    </submittedName>
</protein>
<gene>
    <name evidence="1" type="ORF">GARC_4655</name>
</gene>
<dbReference type="EMBL" id="BAEO01000062">
    <property type="protein sequence ID" value="GAC21597.1"/>
    <property type="molecule type" value="Genomic_DNA"/>
</dbReference>
<sequence length="38" mass="4559">MSAIADNIEFRLVMNWVVEKWLRVGNLNQYCRAVKYLD</sequence>
<dbReference type="Proteomes" id="UP000006327">
    <property type="component" value="Unassembled WGS sequence"/>
</dbReference>
<organism evidence="1 2">
    <name type="scientific">Paraglaciecola arctica BSs20135</name>
    <dbReference type="NCBI Taxonomy" id="493475"/>
    <lineage>
        <taxon>Bacteria</taxon>
        <taxon>Pseudomonadati</taxon>
        <taxon>Pseudomonadota</taxon>
        <taxon>Gammaproteobacteria</taxon>
        <taxon>Alteromonadales</taxon>
        <taxon>Alteromonadaceae</taxon>
        <taxon>Paraglaciecola</taxon>
    </lineage>
</organism>
<accession>K6YTU8</accession>
<name>K6YTU8_9ALTE</name>
<dbReference type="AlphaFoldDB" id="K6YTU8"/>
<comment type="caution">
    <text evidence="1">The sequence shown here is derived from an EMBL/GenBank/DDBJ whole genome shotgun (WGS) entry which is preliminary data.</text>
</comment>
<evidence type="ECO:0000313" key="2">
    <source>
        <dbReference type="Proteomes" id="UP000006327"/>
    </source>
</evidence>
<proteinExistence type="predicted"/>
<reference evidence="1 2" key="1">
    <citation type="journal article" date="2017" name="Antonie Van Leeuwenhoek">
        <title>Rhizobium rhizosphaerae sp. nov., a novel species isolated from rice rhizosphere.</title>
        <authorList>
            <person name="Zhao J.J."/>
            <person name="Zhang J."/>
            <person name="Zhang R.J."/>
            <person name="Zhang C.W."/>
            <person name="Yin H.Q."/>
            <person name="Zhang X.X."/>
        </authorList>
    </citation>
    <scope>NUCLEOTIDE SEQUENCE [LARGE SCALE GENOMIC DNA]</scope>
    <source>
        <strain evidence="1 2">BSs20135</strain>
    </source>
</reference>